<evidence type="ECO:0000256" key="3">
    <source>
        <dbReference type="ARBA" id="ARBA00029631"/>
    </source>
</evidence>
<gene>
    <name evidence="4" type="ORF">g.43055</name>
    <name evidence="5" type="ORF">g.43057</name>
</gene>
<comment type="similarity">
    <text evidence="1">Belongs to the MTFP1 family.</text>
</comment>
<proteinExistence type="inferred from homology"/>
<evidence type="ECO:0000313" key="5">
    <source>
        <dbReference type="EMBL" id="JAS32210.1"/>
    </source>
</evidence>
<accession>A0A1B6DRF2</accession>
<name>A0A1B6DRF2_9HEMI</name>
<evidence type="ECO:0000313" key="4">
    <source>
        <dbReference type="EMBL" id="JAS28266.1"/>
    </source>
</evidence>
<dbReference type="GO" id="GO:0005739">
    <property type="term" value="C:mitochondrion"/>
    <property type="evidence" value="ECO:0007669"/>
    <property type="project" value="TreeGrafter"/>
</dbReference>
<dbReference type="InterPro" id="IPR019560">
    <property type="entry name" value="Mitochondrial_18_kDa_protein"/>
</dbReference>
<organism evidence="4">
    <name type="scientific">Clastoptera arizonana</name>
    <name type="common">Arizona spittle bug</name>
    <dbReference type="NCBI Taxonomy" id="38151"/>
    <lineage>
        <taxon>Eukaryota</taxon>
        <taxon>Metazoa</taxon>
        <taxon>Ecdysozoa</taxon>
        <taxon>Arthropoda</taxon>
        <taxon>Hexapoda</taxon>
        <taxon>Insecta</taxon>
        <taxon>Pterygota</taxon>
        <taxon>Neoptera</taxon>
        <taxon>Paraneoptera</taxon>
        <taxon>Hemiptera</taxon>
        <taxon>Auchenorrhyncha</taxon>
        <taxon>Cercopoidea</taxon>
        <taxon>Clastopteridae</taxon>
        <taxon>Clastoptera</taxon>
    </lineage>
</organism>
<evidence type="ECO:0000256" key="1">
    <source>
        <dbReference type="ARBA" id="ARBA00009224"/>
    </source>
</evidence>
<reference evidence="4" key="1">
    <citation type="submission" date="2015-12" db="EMBL/GenBank/DDBJ databases">
        <title>De novo transcriptome assembly of four potential Pierce s Disease insect vectors from Arizona vineyards.</title>
        <authorList>
            <person name="Tassone E.E."/>
        </authorList>
    </citation>
    <scope>NUCLEOTIDE SEQUENCE</scope>
</reference>
<evidence type="ECO:0000256" key="2">
    <source>
        <dbReference type="ARBA" id="ARBA00017835"/>
    </source>
</evidence>
<dbReference type="EMBL" id="GEDC01005088">
    <property type="protein sequence ID" value="JAS32210.1"/>
    <property type="molecule type" value="Transcribed_RNA"/>
</dbReference>
<dbReference type="EMBL" id="GEDC01009032">
    <property type="protein sequence ID" value="JAS28266.1"/>
    <property type="molecule type" value="Transcribed_RNA"/>
</dbReference>
<sequence length="159" mass="17991">MEKNDLFRDTLLRYLGYSNEVGEAFRVVVSTKVVWFSYGVATGYVISDAADKAFQEYNKKSVSEEKRRTNSLITAFDALLWQGLASVVIPGFTINRICWATHHFLLNVNKIFKVSKQANKIITVATGLASIPLIIKPIDHAVDYCLDNTIRPLVKTYDR</sequence>
<dbReference type="PANTHER" id="PTHR11001:SF2">
    <property type="entry name" value="MITOCHONDRIAL FISSION PROCESS PROTEIN 1"/>
    <property type="match status" value="1"/>
</dbReference>
<dbReference type="PANTHER" id="PTHR11001">
    <property type="entry name" value="MITOCHONDRIAL FISSION PROCESS PROTEIN 1"/>
    <property type="match status" value="1"/>
</dbReference>
<dbReference type="GO" id="GO:0000266">
    <property type="term" value="P:mitochondrial fission"/>
    <property type="evidence" value="ECO:0007669"/>
    <property type="project" value="TreeGrafter"/>
</dbReference>
<dbReference type="AlphaFoldDB" id="A0A1B6DRF2"/>
<protein>
    <recommendedName>
        <fullName evidence="2">Mitochondrial fission process protein 1</fullName>
    </recommendedName>
    <alternativeName>
        <fullName evidence="3">Mitochondrial 18 kDa protein</fullName>
    </alternativeName>
</protein>
<dbReference type="Pfam" id="PF10558">
    <property type="entry name" value="MTP18"/>
    <property type="match status" value="2"/>
</dbReference>